<dbReference type="RefSeq" id="WP_350793313.1">
    <property type="nucleotide sequence ID" value="NZ_JBEPEK010001194.1"/>
</dbReference>
<keyword evidence="3" id="KW-1185">Reference proteome</keyword>
<comment type="caution">
    <text evidence="2">The sequence shown here is derived from an EMBL/GenBank/DDBJ whole genome shotgun (WGS) entry which is preliminary data.</text>
</comment>
<gene>
    <name evidence="2" type="ORF">ABT404_54465</name>
</gene>
<protein>
    <submittedName>
        <fullName evidence="2">Uncharacterized protein</fullName>
    </submittedName>
</protein>
<evidence type="ECO:0000313" key="3">
    <source>
        <dbReference type="Proteomes" id="UP001474181"/>
    </source>
</evidence>
<feature type="region of interest" description="Disordered" evidence="1">
    <location>
        <begin position="1"/>
        <end position="26"/>
    </location>
</feature>
<dbReference type="EMBL" id="JBEPEK010001194">
    <property type="protein sequence ID" value="MER7188371.1"/>
    <property type="molecule type" value="Genomic_DNA"/>
</dbReference>
<evidence type="ECO:0000256" key="1">
    <source>
        <dbReference type="SAM" id="MobiDB-lite"/>
    </source>
</evidence>
<evidence type="ECO:0000313" key="2">
    <source>
        <dbReference type="EMBL" id="MER7188371.1"/>
    </source>
</evidence>
<organism evidence="2 3">
    <name type="scientific">Streptomyces hyaluromycini</name>
    <dbReference type="NCBI Taxonomy" id="1377993"/>
    <lineage>
        <taxon>Bacteria</taxon>
        <taxon>Bacillati</taxon>
        <taxon>Actinomycetota</taxon>
        <taxon>Actinomycetes</taxon>
        <taxon>Kitasatosporales</taxon>
        <taxon>Streptomycetaceae</taxon>
        <taxon>Streptomyces</taxon>
    </lineage>
</organism>
<accession>A0ABV1XH54</accession>
<name>A0ABV1XH54_9ACTN</name>
<proteinExistence type="predicted"/>
<dbReference type="Proteomes" id="UP001474181">
    <property type="component" value="Unassembled WGS sequence"/>
</dbReference>
<feature type="non-terminal residue" evidence="2">
    <location>
        <position position="112"/>
    </location>
</feature>
<feature type="compositionally biased region" description="Basic residues" evidence="1">
    <location>
        <begin position="15"/>
        <end position="25"/>
    </location>
</feature>
<sequence length="112" mass="11409">MGGSCNPEPTMSGRSARRGTGRRRADRYGDEAALEITGADGVLAVHAAGQSPDHLVGVAAELRQGRATDHVTVLVGAGFEAPETLRARLAPALAEAHAAGARVLRLVMSGAA</sequence>
<reference evidence="2 3" key="1">
    <citation type="submission" date="2024-06" db="EMBL/GenBank/DDBJ databases">
        <title>The Natural Products Discovery Center: Release of the First 8490 Sequenced Strains for Exploring Actinobacteria Biosynthetic Diversity.</title>
        <authorList>
            <person name="Kalkreuter E."/>
            <person name="Kautsar S.A."/>
            <person name="Yang D."/>
            <person name="Bader C.D."/>
            <person name="Teijaro C.N."/>
            <person name="Fluegel L."/>
            <person name="Davis C.M."/>
            <person name="Simpson J.R."/>
            <person name="Lauterbach L."/>
            <person name="Steele A.D."/>
            <person name="Gui C."/>
            <person name="Meng S."/>
            <person name="Li G."/>
            <person name="Viehrig K."/>
            <person name="Ye F."/>
            <person name="Su P."/>
            <person name="Kiefer A.F."/>
            <person name="Nichols A."/>
            <person name="Cepeda A.J."/>
            <person name="Yan W."/>
            <person name="Fan B."/>
            <person name="Jiang Y."/>
            <person name="Adhikari A."/>
            <person name="Zheng C.-J."/>
            <person name="Schuster L."/>
            <person name="Cowan T.M."/>
            <person name="Smanski M.J."/>
            <person name="Chevrette M.G."/>
            <person name="De Carvalho L.P.S."/>
            <person name="Shen B."/>
        </authorList>
    </citation>
    <scope>NUCLEOTIDE SEQUENCE [LARGE SCALE GENOMIC DNA]</scope>
    <source>
        <strain evidence="2 3">NPDC000234</strain>
    </source>
</reference>